<comment type="caution">
    <text evidence="1">The sequence shown here is derived from an EMBL/GenBank/DDBJ whole genome shotgun (WGS) entry which is preliminary data.</text>
</comment>
<dbReference type="Proteomes" id="UP000663872">
    <property type="component" value="Unassembled WGS sequence"/>
</dbReference>
<dbReference type="EMBL" id="CAJNYT010004138">
    <property type="protein sequence ID" value="CAF3635494.1"/>
    <property type="molecule type" value="Genomic_DNA"/>
</dbReference>
<dbReference type="AlphaFoldDB" id="A0A818QEU4"/>
<gene>
    <name evidence="1" type="ORF">GRG538_LOCUS24389</name>
</gene>
<organism evidence="1 2">
    <name type="scientific">Rotaria socialis</name>
    <dbReference type="NCBI Taxonomy" id="392032"/>
    <lineage>
        <taxon>Eukaryota</taxon>
        <taxon>Metazoa</taxon>
        <taxon>Spiralia</taxon>
        <taxon>Gnathifera</taxon>
        <taxon>Rotifera</taxon>
        <taxon>Eurotatoria</taxon>
        <taxon>Bdelloidea</taxon>
        <taxon>Philodinida</taxon>
        <taxon>Philodinidae</taxon>
        <taxon>Rotaria</taxon>
    </lineage>
</organism>
<evidence type="ECO:0000313" key="2">
    <source>
        <dbReference type="Proteomes" id="UP000663872"/>
    </source>
</evidence>
<name>A0A818QEU4_9BILA</name>
<evidence type="ECO:0000313" key="1">
    <source>
        <dbReference type="EMBL" id="CAF3635494.1"/>
    </source>
</evidence>
<protein>
    <submittedName>
        <fullName evidence="1">Uncharacterized protein</fullName>
    </submittedName>
</protein>
<accession>A0A818QEU4</accession>
<reference evidence="1" key="1">
    <citation type="submission" date="2021-02" db="EMBL/GenBank/DDBJ databases">
        <authorList>
            <person name="Nowell W R."/>
        </authorList>
    </citation>
    <scope>NUCLEOTIDE SEQUENCE</scope>
</reference>
<proteinExistence type="predicted"/>
<sequence length="110" mass="12588">MSQSDSTTVEVESAESLYYKELEKHNNSLSERVRAKSVIKQCVYDDIVKCLLLAKGKSSDLFSPKFIHWTKQHFILIKTAGVDIACCIKSKKNICTYEAYYKFNSRPPLS</sequence>